<keyword evidence="12" id="KW-1185">Reference proteome</keyword>
<dbReference type="EMBL" id="JALBUU010000004">
    <property type="protein sequence ID" value="MCI0752962.1"/>
    <property type="molecule type" value="Genomic_DNA"/>
</dbReference>
<evidence type="ECO:0000256" key="8">
    <source>
        <dbReference type="ARBA" id="ARBA00023136"/>
    </source>
</evidence>
<comment type="similarity">
    <text evidence="9">Belongs to the binding-protein-dependent transport system permease family.</text>
</comment>
<accession>A0ABS9W0Y3</accession>
<dbReference type="PROSITE" id="PS50928">
    <property type="entry name" value="ABC_TM1"/>
    <property type="match status" value="1"/>
</dbReference>
<dbReference type="InterPro" id="IPR000515">
    <property type="entry name" value="MetI-like"/>
</dbReference>
<dbReference type="CDD" id="cd06261">
    <property type="entry name" value="TM_PBP2"/>
    <property type="match status" value="1"/>
</dbReference>
<evidence type="ECO:0000256" key="6">
    <source>
        <dbReference type="ARBA" id="ARBA00022927"/>
    </source>
</evidence>
<evidence type="ECO:0000259" key="10">
    <source>
        <dbReference type="PROSITE" id="PS50928"/>
    </source>
</evidence>
<dbReference type="SUPFAM" id="SSF161098">
    <property type="entry name" value="MetI-like"/>
    <property type="match status" value="1"/>
</dbReference>
<dbReference type="Pfam" id="PF00528">
    <property type="entry name" value="BPD_transp_1"/>
    <property type="match status" value="1"/>
</dbReference>
<keyword evidence="6" id="KW-0653">Protein transport</keyword>
<proteinExistence type="inferred from homology"/>
<evidence type="ECO:0000256" key="1">
    <source>
        <dbReference type="ARBA" id="ARBA00004651"/>
    </source>
</evidence>
<evidence type="ECO:0000313" key="11">
    <source>
        <dbReference type="EMBL" id="MCI0752962.1"/>
    </source>
</evidence>
<evidence type="ECO:0000256" key="4">
    <source>
        <dbReference type="ARBA" id="ARBA00022692"/>
    </source>
</evidence>
<comment type="subcellular location">
    <subcellularLocation>
        <location evidence="1 9">Cell membrane</location>
        <topology evidence="1 9">Multi-pass membrane protein</topology>
    </subcellularLocation>
</comment>
<keyword evidence="5" id="KW-0571">Peptide transport</keyword>
<dbReference type="Gene3D" id="1.10.3720.10">
    <property type="entry name" value="MetI-like"/>
    <property type="match status" value="1"/>
</dbReference>
<feature type="domain" description="ABC transmembrane type-1" evidence="10">
    <location>
        <begin position="99"/>
        <end position="288"/>
    </location>
</feature>
<gene>
    <name evidence="11" type="ORF">MON41_04195</name>
</gene>
<dbReference type="RefSeq" id="WP_120008989.1">
    <property type="nucleotide sequence ID" value="NZ_JALBUU010000004.1"/>
</dbReference>
<keyword evidence="7 9" id="KW-1133">Transmembrane helix</keyword>
<dbReference type="InterPro" id="IPR025966">
    <property type="entry name" value="OppC_N"/>
</dbReference>
<name>A0ABS9W0Y3_9PROT</name>
<evidence type="ECO:0000256" key="3">
    <source>
        <dbReference type="ARBA" id="ARBA00022475"/>
    </source>
</evidence>
<organism evidence="11 12">
    <name type="scientific">Teichococcus vastitatis</name>
    <dbReference type="NCBI Taxonomy" id="2307076"/>
    <lineage>
        <taxon>Bacteria</taxon>
        <taxon>Pseudomonadati</taxon>
        <taxon>Pseudomonadota</taxon>
        <taxon>Alphaproteobacteria</taxon>
        <taxon>Acetobacterales</taxon>
        <taxon>Roseomonadaceae</taxon>
        <taxon>Roseomonas</taxon>
    </lineage>
</organism>
<comment type="caution">
    <text evidence="11">The sequence shown here is derived from an EMBL/GenBank/DDBJ whole genome shotgun (WGS) entry which is preliminary data.</text>
</comment>
<evidence type="ECO:0000256" key="9">
    <source>
        <dbReference type="RuleBase" id="RU363032"/>
    </source>
</evidence>
<evidence type="ECO:0000256" key="2">
    <source>
        <dbReference type="ARBA" id="ARBA00022448"/>
    </source>
</evidence>
<dbReference type="InterPro" id="IPR035906">
    <property type="entry name" value="MetI-like_sf"/>
</dbReference>
<keyword evidence="8 9" id="KW-0472">Membrane</keyword>
<feature type="transmembrane region" description="Helical" evidence="9">
    <location>
        <begin position="265"/>
        <end position="288"/>
    </location>
</feature>
<evidence type="ECO:0000313" key="12">
    <source>
        <dbReference type="Proteomes" id="UP001201985"/>
    </source>
</evidence>
<evidence type="ECO:0000256" key="5">
    <source>
        <dbReference type="ARBA" id="ARBA00022856"/>
    </source>
</evidence>
<protein>
    <submittedName>
        <fullName evidence="11">ABC transporter permease</fullName>
    </submittedName>
</protein>
<dbReference type="PANTHER" id="PTHR43386">
    <property type="entry name" value="OLIGOPEPTIDE TRANSPORT SYSTEM PERMEASE PROTEIN APPC"/>
    <property type="match status" value="1"/>
</dbReference>
<feature type="transmembrane region" description="Helical" evidence="9">
    <location>
        <begin position="36"/>
        <end position="58"/>
    </location>
</feature>
<dbReference type="Pfam" id="PF12911">
    <property type="entry name" value="OppC_N"/>
    <property type="match status" value="1"/>
</dbReference>
<dbReference type="InterPro" id="IPR050366">
    <property type="entry name" value="BP-dependent_transpt_permease"/>
</dbReference>
<keyword evidence="2 9" id="KW-0813">Transport</keyword>
<sequence length="302" mass="32402">MIPAQNPAAAAAPVLRAAPRRRLRNPALRRFCRHRLAVFGACAVTLLTLLCIAAPPLLPYSDTFIDIRARFTPPGGSSAHLLGTDQLGRDMLSRLLMAGRISLAVGFSAMLISMVIGVCVGLVAGYYRGVLGTVLMRFVDAMLCFPSIFLLLAVSAFIEPSVSSIILLIACTSWMEVARIVEGQIRALRERDFTLAAHAIGAGDARIMFRELLPNAVAPIVVAATLNVAHAILAESYISFLGYGIQPPTPSWGNMLDNAQTYLESAPWLAILPGAMIALAVTSFNFIGDGLRDALDPRMEGR</sequence>
<dbReference type="PANTHER" id="PTHR43386:SF1">
    <property type="entry name" value="D,D-DIPEPTIDE TRANSPORT SYSTEM PERMEASE PROTEIN DDPC-RELATED"/>
    <property type="match status" value="1"/>
</dbReference>
<feature type="transmembrane region" description="Helical" evidence="9">
    <location>
        <begin position="138"/>
        <end position="158"/>
    </location>
</feature>
<dbReference type="Proteomes" id="UP001201985">
    <property type="component" value="Unassembled WGS sequence"/>
</dbReference>
<feature type="transmembrane region" description="Helical" evidence="9">
    <location>
        <begin position="216"/>
        <end position="245"/>
    </location>
</feature>
<keyword evidence="4 9" id="KW-0812">Transmembrane</keyword>
<reference evidence="11 12" key="1">
    <citation type="submission" date="2022-03" db="EMBL/GenBank/DDBJ databases">
        <title>Complete genome analysis of Roseomonas KG 17.1 : a prolific producer of plant growth promoters.</title>
        <authorList>
            <person name="Saadouli I."/>
            <person name="Najjari A."/>
            <person name="Mosbah A."/>
            <person name="Ouzari H.I."/>
        </authorList>
    </citation>
    <scope>NUCLEOTIDE SEQUENCE [LARGE SCALE GENOMIC DNA]</scope>
    <source>
        <strain evidence="11 12">KG17-1</strain>
    </source>
</reference>
<keyword evidence="3" id="KW-1003">Cell membrane</keyword>
<evidence type="ECO:0000256" key="7">
    <source>
        <dbReference type="ARBA" id="ARBA00022989"/>
    </source>
</evidence>
<feature type="transmembrane region" description="Helical" evidence="9">
    <location>
        <begin position="164"/>
        <end position="181"/>
    </location>
</feature>
<feature type="transmembrane region" description="Helical" evidence="9">
    <location>
        <begin position="101"/>
        <end position="126"/>
    </location>
</feature>